<dbReference type="EMBL" id="AP023326">
    <property type="protein sequence ID" value="BCI68126.1"/>
    <property type="molecule type" value="Genomic_DNA"/>
</dbReference>
<reference evidence="1 2" key="1">
    <citation type="submission" date="2020-07" db="EMBL/GenBank/DDBJ databases">
        <title>Complete Genome Sequence of an acetic acid bacterium, Acetobacter aceti JCM20276.</title>
        <authorList>
            <person name="Hirose Y."/>
            <person name="Mihara H."/>
        </authorList>
    </citation>
    <scope>NUCLEOTIDE SEQUENCE [LARGE SCALE GENOMIC DNA]</scope>
    <source>
        <strain evidence="1 2">JCM20276</strain>
    </source>
</reference>
<evidence type="ECO:0000313" key="1">
    <source>
        <dbReference type="EMBL" id="BCI68126.1"/>
    </source>
</evidence>
<proteinExistence type="predicted"/>
<organism evidence="1 2">
    <name type="scientific">Acetobacter aceti</name>
    <dbReference type="NCBI Taxonomy" id="435"/>
    <lineage>
        <taxon>Bacteria</taxon>
        <taxon>Pseudomonadati</taxon>
        <taxon>Pseudomonadota</taxon>
        <taxon>Alphaproteobacteria</taxon>
        <taxon>Acetobacterales</taxon>
        <taxon>Acetobacteraceae</taxon>
        <taxon>Acetobacter</taxon>
        <taxon>Acetobacter subgen. Acetobacter</taxon>
    </lineage>
</organism>
<gene>
    <name evidence="1" type="ORF">AAJCM20276_27500</name>
</gene>
<dbReference type="Proteomes" id="UP000515220">
    <property type="component" value="Chromosome"/>
</dbReference>
<dbReference type="AlphaFoldDB" id="A0A6S6PMZ0"/>
<protein>
    <submittedName>
        <fullName evidence="1">Uncharacterized protein</fullName>
    </submittedName>
</protein>
<name>A0A6S6PMZ0_ACEAC</name>
<accession>A0A6S6PMZ0</accession>
<sequence>MQHATSAPGTWFVPASETTNFLPPDVQSDMRIVAQVTSMARAFVNEAEKRLARMNDKTRRLVCRSAVQSLAFDLPFMEDEPHAIECEWWEGQ</sequence>
<evidence type="ECO:0000313" key="2">
    <source>
        <dbReference type="Proteomes" id="UP000515220"/>
    </source>
</evidence>
<dbReference type="RefSeq" id="WP_185229882.1">
    <property type="nucleotide sequence ID" value="NZ_AP023326.1"/>
</dbReference>